<accession>A0A1J4KGW8</accession>
<dbReference type="SUPFAM" id="SSF103481">
    <property type="entry name" value="Multidrug resistance efflux transporter EmrE"/>
    <property type="match status" value="1"/>
</dbReference>
<dbReference type="GO" id="GO:0016020">
    <property type="term" value="C:membrane"/>
    <property type="evidence" value="ECO:0007669"/>
    <property type="project" value="TreeGrafter"/>
</dbReference>
<gene>
    <name evidence="2" type="ORF">TRFO_22843</name>
</gene>
<keyword evidence="1" id="KW-0472">Membrane</keyword>
<feature type="transmembrane region" description="Helical" evidence="1">
    <location>
        <begin position="174"/>
        <end position="193"/>
    </location>
</feature>
<feature type="transmembrane region" description="Helical" evidence="1">
    <location>
        <begin position="48"/>
        <end position="68"/>
    </location>
</feature>
<dbReference type="RefSeq" id="XP_068361717.1">
    <property type="nucleotide sequence ID" value="XM_068502806.1"/>
</dbReference>
<dbReference type="AlphaFoldDB" id="A0A1J4KGW8"/>
<dbReference type="GeneID" id="94837510"/>
<dbReference type="VEuPathDB" id="TrichDB:TRFO_22843"/>
<dbReference type="PANTHER" id="PTHR13146:SF7">
    <property type="entry name" value="INTEGRAL MEMBRANE PROTEIN DUF6 DOMAIN CONTAINING PROTEIN"/>
    <property type="match status" value="1"/>
</dbReference>
<reference evidence="2" key="1">
    <citation type="submission" date="2016-10" db="EMBL/GenBank/DDBJ databases">
        <authorList>
            <person name="Benchimol M."/>
            <person name="Almeida L.G."/>
            <person name="Vasconcelos A.T."/>
            <person name="Perreira-Neves A."/>
            <person name="Rosa I.A."/>
            <person name="Tasca T."/>
            <person name="Bogo M.R."/>
            <person name="de Souza W."/>
        </authorList>
    </citation>
    <scope>NUCLEOTIDE SEQUENCE [LARGE SCALE GENOMIC DNA]</scope>
    <source>
        <strain evidence="2">K</strain>
    </source>
</reference>
<keyword evidence="3" id="KW-1185">Reference proteome</keyword>
<evidence type="ECO:0008006" key="4">
    <source>
        <dbReference type="Google" id="ProtNLM"/>
    </source>
</evidence>
<feature type="transmembrane region" description="Helical" evidence="1">
    <location>
        <begin position="253"/>
        <end position="276"/>
    </location>
</feature>
<dbReference type="Proteomes" id="UP000179807">
    <property type="component" value="Unassembled WGS sequence"/>
</dbReference>
<keyword evidence="1" id="KW-0812">Transmembrane</keyword>
<feature type="transmembrane region" description="Helical" evidence="1">
    <location>
        <begin position="144"/>
        <end position="162"/>
    </location>
</feature>
<evidence type="ECO:0000313" key="2">
    <source>
        <dbReference type="EMBL" id="OHT08581.1"/>
    </source>
</evidence>
<comment type="caution">
    <text evidence="2">The sequence shown here is derived from an EMBL/GenBank/DDBJ whole genome shotgun (WGS) entry which is preliminary data.</text>
</comment>
<feature type="transmembrane region" description="Helical" evidence="1">
    <location>
        <begin position="80"/>
        <end position="101"/>
    </location>
</feature>
<name>A0A1J4KGW8_9EUKA</name>
<proteinExistence type="predicted"/>
<sequence>MGSLFTQIIAVIILFITGSIYPVVNNYILTHQFPYKNGLTLQFRQPWLQTFFVCFGMTFFMIPTLIRAKCKANIKADKISGFNLFRVIIAPSLLTILYVALQTYCLMFMPVNIWQIFNEFYLLFNAFFSVTFRGQKLHFTDWTGLFFVVIGIAFAGVASLMRSISERSATTTELFFSFILQILAHCLKGFASLGEDYMLQNSNTVTVTGFEGLWGIYLIAFIFLPFCNITKSQYVGIHEITADAVTLFQNSTALIILEIVFICCIAFYRFCSLYLYSLSSFRKTLYESFLPITVWLISYFTHLFTKQENSRKFFDYNSYFEASGLIITLFGSFIYHRIIRLPCFAYSKETIDNNSSEVQIAAKNYLLQQEI</sequence>
<feature type="transmembrane region" description="Helical" evidence="1">
    <location>
        <begin position="7"/>
        <end position="28"/>
    </location>
</feature>
<dbReference type="InterPro" id="IPR037185">
    <property type="entry name" value="EmrE-like"/>
</dbReference>
<organism evidence="2 3">
    <name type="scientific">Tritrichomonas foetus</name>
    <dbReference type="NCBI Taxonomy" id="1144522"/>
    <lineage>
        <taxon>Eukaryota</taxon>
        <taxon>Metamonada</taxon>
        <taxon>Parabasalia</taxon>
        <taxon>Tritrichomonadida</taxon>
        <taxon>Tritrichomonadidae</taxon>
        <taxon>Tritrichomonas</taxon>
    </lineage>
</organism>
<feature type="transmembrane region" description="Helical" evidence="1">
    <location>
        <begin position="288"/>
        <end position="304"/>
    </location>
</feature>
<dbReference type="EMBL" id="MLAK01000663">
    <property type="protein sequence ID" value="OHT08581.1"/>
    <property type="molecule type" value="Genomic_DNA"/>
</dbReference>
<dbReference type="PANTHER" id="PTHR13146">
    <property type="match status" value="1"/>
</dbReference>
<feature type="transmembrane region" description="Helical" evidence="1">
    <location>
        <begin position="205"/>
        <end position="226"/>
    </location>
</feature>
<protein>
    <recommendedName>
        <fullName evidence="4">EamA domain-containing protein</fullName>
    </recommendedName>
</protein>
<evidence type="ECO:0000256" key="1">
    <source>
        <dbReference type="SAM" id="Phobius"/>
    </source>
</evidence>
<evidence type="ECO:0000313" key="3">
    <source>
        <dbReference type="Proteomes" id="UP000179807"/>
    </source>
</evidence>
<keyword evidence="1" id="KW-1133">Transmembrane helix</keyword>
<feature type="transmembrane region" description="Helical" evidence="1">
    <location>
        <begin position="316"/>
        <end position="335"/>
    </location>
</feature>